<dbReference type="EMBL" id="QXED01000005">
    <property type="protein sequence ID" value="RIV21260.1"/>
    <property type="molecule type" value="Genomic_DNA"/>
</dbReference>
<comment type="caution">
    <text evidence="1">The sequence shown here is derived from an EMBL/GenBank/DDBJ whole genome shotgun (WGS) entry which is preliminary data.</text>
</comment>
<reference evidence="1 2" key="1">
    <citation type="submission" date="2018-08" db="EMBL/GenBank/DDBJ databases">
        <title>Fibrisoma montanum sp. nov., isolated from Danxia mountain soil.</title>
        <authorList>
            <person name="Huang Y."/>
        </authorList>
    </citation>
    <scope>NUCLEOTIDE SEQUENCE [LARGE SCALE GENOMIC DNA]</scope>
    <source>
        <strain evidence="1 2">HYT19</strain>
    </source>
</reference>
<dbReference type="OrthoDB" id="798498at2"/>
<organism evidence="1 2">
    <name type="scientific">Fibrisoma montanum</name>
    <dbReference type="NCBI Taxonomy" id="2305895"/>
    <lineage>
        <taxon>Bacteria</taxon>
        <taxon>Pseudomonadati</taxon>
        <taxon>Bacteroidota</taxon>
        <taxon>Cytophagia</taxon>
        <taxon>Cytophagales</taxon>
        <taxon>Spirosomataceae</taxon>
        <taxon>Fibrisoma</taxon>
    </lineage>
</organism>
<protein>
    <submittedName>
        <fullName evidence="1">Uncharacterized protein</fullName>
    </submittedName>
</protein>
<evidence type="ECO:0000313" key="2">
    <source>
        <dbReference type="Proteomes" id="UP000283523"/>
    </source>
</evidence>
<proteinExistence type="predicted"/>
<dbReference type="AlphaFoldDB" id="A0A418M5S0"/>
<accession>A0A418M5S0</accession>
<dbReference type="RefSeq" id="WP_119669053.1">
    <property type="nucleotide sequence ID" value="NZ_QXED01000005.1"/>
</dbReference>
<evidence type="ECO:0000313" key="1">
    <source>
        <dbReference type="EMBL" id="RIV21260.1"/>
    </source>
</evidence>
<gene>
    <name evidence="1" type="ORF">DYU11_17735</name>
</gene>
<name>A0A418M5S0_9BACT</name>
<sequence length="79" mass="9612">MTPIYFTTLPADEQLDILYFKGDILANRYEDEHVYLLYSLDDFYVELRYDAYKSKLQHLDAFRDTDRLEPYLPYLVEMD</sequence>
<keyword evidence="2" id="KW-1185">Reference proteome</keyword>
<dbReference type="Proteomes" id="UP000283523">
    <property type="component" value="Unassembled WGS sequence"/>
</dbReference>